<dbReference type="Pfam" id="PF00397">
    <property type="entry name" value="WW"/>
    <property type="match status" value="1"/>
</dbReference>
<dbReference type="EMBL" id="MQVM01000012">
    <property type="protein sequence ID" value="ONH73941.1"/>
    <property type="molecule type" value="Genomic_DNA"/>
</dbReference>
<dbReference type="Proteomes" id="UP000189274">
    <property type="component" value="Unassembled WGS sequence"/>
</dbReference>
<name>A0A1V2LLM5_PICKU</name>
<gene>
    <name evidence="4" type="ORF">BOH78_2812</name>
</gene>
<dbReference type="InterPro" id="IPR036020">
    <property type="entry name" value="WW_dom_sf"/>
</dbReference>
<dbReference type="PANTHER" id="PTHR11864:SF0">
    <property type="entry name" value="PRP40 PRE-MRNA PROCESSING FACTOR 40 HOMOLOG A (YEAST)"/>
    <property type="match status" value="1"/>
</dbReference>
<dbReference type="InterPro" id="IPR002713">
    <property type="entry name" value="FF_domain"/>
</dbReference>
<evidence type="ECO:0000313" key="5">
    <source>
        <dbReference type="Proteomes" id="UP000189274"/>
    </source>
</evidence>
<dbReference type="Gene3D" id="1.10.10.440">
    <property type="entry name" value="FF domain"/>
    <property type="match status" value="2"/>
</dbReference>
<keyword evidence="1" id="KW-0175">Coiled coil</keyword>
<dbReference type="CDD" id="cd00201">
    <property type="entry name" value="WW"/>
    <property type="match status" value="1"/>
</dbReference>
<dbReference type="GO" id="GO:0045292">
    <property type="term" value="P:mRNA cis splicing, via spliceosome"/>
    <property type="evidence" value="ECO:0007669"/>
    <property type="project" value="InterPro"/>
</dbReference>
<dbReference type="GO" id="GO:0005685">
    <property type="term" value="C:U1 snRNP"/>
    <property type="evidence" value="ECO:0007669"/>
    <property type="project" value="TreeGrafter"/>
</dbReference>
<dbReference type="PROSITE" id="PS01159">
    <property type="entry name" value="WW_DOMAIN_1"/>
    <property type="match status" value="2"/>
</dbReference>
<comment type="caution">
    <text evidence="4">The sequence shown here is derived from an EMBL/GenBank/DDBJ whole genome shotgun (WGS) entry which is preliminary data.</text>
</comment>
<reference evidence="5" key="1">
    <citation type="journal article" date="2017" name="Genome Announc.">
        <title>Genome sequences of Cyberlindnera fabianii 65, Pichia kudriavzevii 129, and Saccharomyces cerevisiae 131 isolated from fermented masau fruits in Zimbabwe.</title>
        <authorList>
            <person name="van Rijswijck I.M.H."/>
            <person name="Derks M.F.L."/>
            <person name="Abee T."/>
            <person name="de Ridder D."/>
            <person name="Smid E.J."/>
        </authorList>
    </citation>
    <scope>NUCLEOTIDE SEQUENCE [LARGE SCALE GENOMIC DNA]</scope>
    <source>
        <strain evidence="5">129</strain>
    </source>
</reference>
<feature type="region of interest" description="Disordered" evidence="2">
    <location>
        <begin position="496"/>
        <end position="532"/>
    </location>
</feature>
<feature type="compositionally biased region" description="Acidic residues" evidence="2">
    <location>
        <begin position="94"/>
        <end position="103"/>
    </location>
</feature>
<feature type="compositionally biased region" description="Basic residues" evidence="2">
    <location>
        <begin position="523"/>
        <end position="532"/>
    </location>
</feature>
<dbReference type="InterPro" id="IPR001202">
    <property type="entry name" value="WW_dom"/>
</dbReference>
<sequence length="532" mass="61771">MAWERLKDSSSGRSYYYNKETELTQWEFPDDILLQTLQKHGWDRAESDGNVYFYTVDGSTSSWNLPEQVLIELKSIFGDDLSEAEIKGESSVNGEEEIAESESETQNQQEQEHEPQQQSPASVNPEKDHDSNSEKKVVPKTNELLGIEYSGIEEGGSTAVDVSMASDSPPKDQVENDFIGLLESLDIPTNSTFNQCIPTLVNHANYWEVTDPLLRKELFTQFITQKRALELQNSKDKIRPLFMEVMAKNNVKYYTRWETFEKLIMDDDLCNTISDDVKREFFDEYVSKLRSEKEYQIAKTKQNELVELEKELRATVELNTEFTKTAVQLQSKYKNVTKSEILDVFEKVMSDKEKEQELMLSIEKKKNYRTDRKARQGFIRLLEKLLESGEFKPSSQLRWYQFVSVFKDKPEFLELCGHRGSTAIDYYWDIVEKENLKLQDKVELFKQQLVNANKKLGDVDEKMFIDIMLRASKAEVCNTPQEDMLSIYRLIKSPEAQTTQKRGTHQTDFPEGRLGVSKDGPQKRQKITLRRG</sequence>
<feature type="coiled-coil region" evidence="1">
    <location>
        <begin position="291"/>
        <end position="318"/>
    </location>
</feature>
<proteinExistence type="predicted"/>
<feature type="compositionally biased region" description="Basic and acidic residues" evidence="2">
    <location>
        <begin position="125"/>
        <end position="137"/>
    </location>
</feature>
<dbReference type="PANTHER" id="PTHR11864">
    <property type="entry name" value="PRE-MRNA-PROCESSING PROTEIN PRP40"/>
    <property type="match status" value="1"/>
</dbReference>
<evidence type="ECO:0000256" key="1">
    <source>
        <dbReference type="SAM" id="Coils"/>
    </source>
</evidence>
<dbReference type="InterPro" id="IPR039726">
    <property type="entry name" value="Prp40-like"/>
</dbReference>
<evidence type="ECO:0000313" key="4">
    <source>
        <dbReference type="EMBL" id="ONH73941.1"/>
    </source>
</evidence>
<dbReference type="Gene3D" id="2.20.70.10">
    <property type="match status" value="1"/>
</dbReference>
<dbReference type="SUPFAM" id="SSF81698">
    <property type="entry name" value="FF domain"/>
    <property type="match status" value="3"/>
</dbReference>
<dbReference type="PROSITE" id="PS50020">
    <property type="entry name" value="WW_DOMAIN_2"/>
    <property type="match status" value="1"/>
</dbReference>
<feature type="domain" description="WW" evidence="3">
    <location>
        <begin position="1"/>
        <end position="31"/>
    </location>
</feature>
<feature type="region of interest" description="Disordered" evidence="2">
    <location>
        <begin position="85"/>
        <end position="140"/>
    </location>
</feature>
<accession>A0A1V2LLM5</accession>
<dbReference type="InterPro" id="IPR036517">
    <property type="entry name" value="FF_domain_sf"/>
</dbReference>
<dbReference type="SUPFAM" id="SSF51045">
    <property type="entry name" value="WW domain"/>
    <property type="match status" value="1"/>
</dbReference>
<evidence type="ECO:0000259" key="3">
    <source>
        <dbReference type="PROSITE" id="PS50020"/>
    </source>
</evidence>
<dbReference type="GO" id="GO:0003723">
    <property type="term" value="F:RNA binding"/>
    <property type="evidence" value="ECO:0007669"/>
    <property type="project" value="TreeGrafter"/>
</dbReference>
<dbReference type="SMART" id="SM00441">
    <property type="entry name" value="FF"/>
    <property type="match status" value="2"/>
</dbReference>
<dbReference type="AlphaFoldDB" id="A0A1V2LLM5"/>
<dbReference type="VEuPathDB" id="FungiDB:C5L36_0C05120"/>
<dbReference type="Pfam" id="PF01846">
    <property type="entry name" value="FF"/>
    <property type="match status" value="1"/>
</dbReference>
<protein>
    <submittedName>
        <fullName evidence="4">Pre-mRNA-processing protein PRP40</fullName>
    </submittedName>
</protein>
<dbReference type="SMART" id="SM00456">
    <property type="entry name" value="WW"/>
    <property type="match status" value="2"/>
</dbReference>
<evidence type="ECO:0000256" key="2">
    <source>
        <dbReference type="SAM" id="MobiDB-lite"/>
    </source>
</evidence>
<dbReference type="GO" id="GO:0071004">
    <property type="term" value="C:U2-type prespliceosome"/>
    <property type="evidence" value="ECO:0007669"/>
    <property type="project" value="TreeGrafter"/>
</dbReference>
<organism evidence="4 5">
    <name type="scientific">Pichia kudriavzevii</name>
    <name type="common">Yeast</name>
    <name type="synonym">Issatchenkia orientalis</name>
    <dbReference type="NCBI Taxonomy" id="4909"/>
    <lineage>
        <taxon>Eukaryota</taxon>
        <taxon>Fungi</taxon>
        <taxon>Dikarya</taxon>
        <taxon>Ascomycota</taxon>
        <taxon>Saccharomycotina</taxon>
        <taxon>Pichiomycetes</taxon>
        <taxon>Pichiales</taxon>
        <taxon>Pichiaceae</taxon>
        <taxon>Pichia</taxon>
    </lineage>
</organism>